<dbReference type="Proteomes" id="UP001217325">
    <property type="component" value="Unassembled WGS sequence"/>
</dbReference>
<dbReference type="Pfam" id="PF25673">
    <property type="entry name" value="Terminase_7"/>
    <property type="match status" value="1"/>
</dbReference>
<feature type="compositionally biased region" description="Pro residues" evidence="1">
    <location>
        <begin position="1"/>
        <end position="10"/>
    </location>
</feature>
<feature type="region of interest" description="Disordered" evidence="1">
    <location>
        <begin position="1"/>
        <end position="43"/>
    </location>
</feature>
<evidence type="ECO:0000313" key="3">
    <source>
        <dbReference type="Proteomes" id="UP001217325"/>
    </source>
</evidence>
<name>A0AAW6LSZ7_RHOSG</name>
<accession>A0AAW6LSZ7</accession>
<dbReference type="InterPro" id="IPR057972">
    <property type="entry name" value="Terminase_7"/>
</dbReference>
<sequence>MSGRRPGPPPKDPEDRVRRNDDPVVGADGWVEIDPSPNDDAPPEIPEWVGEISEAARIIYRELATLPQARLWGAGTWLQLHMSLPMFDKYMEKPGGDGLRTLVNIWGVSLRLTEDDMQKARIKMKRELDEEAEVTGPAGANNVVSLAERRNALVAGRAA</sequence>
<protein>
    <recommendedName>
        <fullName evidence="4">Terminase small subunit</fullName>
    </recommendedName>
</protein>
<evidence type="ECO:0000256" key="1">
    <source>
        <dbReference type="SAM" id="MobiDB-lite"/>
    </source>
</evidence>
<dbReference type="EMBL" id="JARDXE010000017">
    <property type="protein sequence ID" value="MDE8648090.1"/>
    <property type="molecule type" value="Genomic_DNA"/>
</dbReference>
<dbReference type="AlphaFoldDB" id="A0AAW6LSZ7"/>
<dbReference type="RefSeq" id="WP_275232327.1">
    <property type="nucleotide sequence ID" value="NZ_JARDXE010000017.1"/>
</dbReference>
<evidence type="ECO:0008006" key="4">
    <source>
        <dbReference type="Google" id="ProtNLM"/>
    </source>
</evidence>
<comment type="caution">
    <text evidence="2">The sequence shown here is derived from an EMBL/GenBank/DDBJ whole genome shotgun (WGS) entry which is preliminary data.</text>
</comment>
<feature type="compositionally biased region" description="Basic and acidic residues" evidence="1">
    <location>
        <begin position="11"/>
        <end position="22"/>
    </location>
</feature>
<evidence type="ECO:0000313" key="2">
    <source>
        <dbReference type="EMBL" id="MDE8648090.1"/>
    </source>
</evidence>
<reference evidence="2" key="1">
    <citation type="submission" date="2023-02" db="EMBL/GenBank/DDBJ databases">
        <title>A novel hydrolase synthesized by Rhodococcus erythropolis HQ is responsible for the detoxification of Zearalenone.</title>
        <authorList>
            <person name="Hu J."/>
            <person name="Xu J."/>
        </authorList>
    </citation>
    <scope>NUCLEOTIDE SEQUENCE</scope>
    <source>
        <strain evidence="2">HQ</strain>
    </source>
</reference>
<organism evidence="2 3">
    <name type="scientific">Rhodococcus qingshengii</name>
    <dbReference type="NCBI Taxonomy" id="334542"/>
    <lineage>
        <taxon>Bacteria</taxon>
        <taxon>Bacillati</taxon>
        <taxon>Actinomycetota</taxon>
        <taxon>Actinomycetes</taxon>
        <taxon>Mycobacteriales</taxon>
        <taxon>Nocardiaceae</taxon>
        <taxon>Rhodococcus</taxon>
        <taxon>Rhodococcus erythropolis group</taxon>
    </lineage>
</organism>
<proteinExistence type="predicted"/>
<gene>
    <name evidence="2" type="ORF">PXH69_24225</name>
</gene>